<dbReference type="Proteomes" id="UP000832041">
    <property type="component" value="Chromosome"/>
</dbReference>
<protein>
    <recommendedName>
        <fullName evidence="1">HTH-type transcriptional repressor KstR2 C-terminal domain-containing protein</fullName>
    </recommendedName>
</protein>
<dbReference type="InterPro" id="IPR041490">
    <property type="entry name" value="KstR2_TetR_C"/>
</dbReference>
<sequence length="111" mass="12327">MSTMPYEIRDDVEEHLREVAVDVVVRTLAGPGEVAEPDRRHYRALFRALIERGQRAGVFASRVSGDVVADFYLGSVRSLGLWCRPATEDVSVFIGHHYASRLLEGLRTGAA</sequence>
<accession>A0ABY4L056</accession>
<dbReference type="Gene3D" id="1.10.357.10">
    <property type="entry name" value="Tetracycline Repressor, domain 2"/>
    <property type="match status" value="1"/>
</dbReference>
<dbReference type="EMBL" id="CP051627">
    <property type="protein sequence ID" value="UPT21046.1"/>
    <property type="molecule type" value="Genomic_DNA"/>
</dbReference>
<evidence type="ECO:0000313" key="3">
    <source>
        <dbReference type="Proteomes" id="UP000832041"/>
    </source>
</evidence>
<feature type="domain" description="HTH-type transcriptional repressor KstR2 C-terminal" evidence="1">
    <location>
        <begin position="38"/>
        <end position="106"/>
    </location>
</feature>
<proteinExistence type="predicted"/>
<organism evidence="2 3">
    <name type="scientific">Thermobifida alba</name>
    <name type="common">Thermomonospora alba</name>
    <dbReference type="NCBI Taxonomy" id="53522"/>
    <lineage>
        <taxon>Bacteria</taxon>
        <taxon>Bacillati</taxon>
        <taxon>Actinomycetota</taxon>
        <taxon>Actinomycetes</taxon>
        <taxon>Streptosporangiales</taxon>
        <taxon>Nocardiopsidaceae</taxon>
        <taxon>Thermobifida</taxon>
    </lineage>
</organism>
<dbReference type="InterPro" id="IPR036271">
    <property type="entry name" value="Tet_transcr_reg_TetR-rel_C_sf"/>
</dbReference>
<name>A0ABY4L056_THEAE</name>
<reference evidence="2 3" key="1">
    <citation type="submission" date="2020-04" db="EMBL/GenBank/DDBJ databases">
        <title>Thermobifida alba genome sequencing and assembly.</title>
        <authorList>
            <person name="Luzics S."/>
            <person name="Horvath B."/>
            <person name="Nagy I."/>
            <person name="Toth A."/>
            <person name="Nagy I."/>
            <person name="Kukolya J."/>
        </authorList>
    </citation>
    <scope>NUCLEOTIDE SEQUENCE [LARGE SCALE GENOMIC DNA]</scope>
    <source>
        <strain evidence="2 3">DSM 43795</strain>
    </source>
</reference>
<evidence type="ECO:0000259" key="1">
    <source>
        <dbReference type="Pfam" id="PF17932"/>
    </source>
</evidence>
<keyword evidence="3" id="KW-1185">Reference proteome</keyword>
<dbReference type="Pfam" id="PF17932">
    <property type="entry name" value="TetR_C_24"/>
    <property type="match status" value="1"/>
</dbReference>
<evidence type="ECO:0000313" key="2">
    <source>
        <dbReference type="EMBL" id="UPT21046.1"/>
    </source>
</evidence>
<dbReference type="SUPFAM" id="SSF48498">
    <property type="entry name" value="Tetracyclin repressor-like, C-terminal domain"/>
    <property type="match status" value="1"/>
</dbReference>
<gene>
    <name evidence="2" type="ORF">FOF52_08805</name>
</gene>